<dbReference type="Proteomes" id="UP000243579">
    <property type="component" value="Unassembled WGS sequence"/>
</dbReference>
<comment type="caution">
    <text evidence="1">The sequence shown here is derived from an EMBL/GenBank/DDBJ whole genome shotgun (WGS) entry which is preliminary data.</text>
</comment>
<evidence type="ECO:0000313" key="1">
    <source>
        <dbReference type="EMBL" id="OQR82507.1"/>
    </source>
</evidence>
<sequence length="74" mass="7959">MTLLGAVIGAALGLNTKLLSNALQKAPYMRHPWEHLAFIGIGAYVGHVAADNYETQVNDVAALRTMLGKPAERK</sequence>
<reference evidence="1 2" key="1">
    <citation type="journal article" date="2014" name="Genome Biol. Evol.">
        <title>The secreted proteins of Achlya hypogyna and Thraustotheca clavata identify the ancestral oomycete secretome and reveal gene acquisitions by horizontal gene transfer.</title>
        <authorList>
            <person name="Misner I."/>
            <person name="Blouin N."/>
            <person name="Leonard G."/>
            <person name="Richards T.A."/>
            <person name="Lane C.E."/>
        </authorList>
    </citation>
    <scope>NUCLEOTIDE SEQUENCE [LARGE SCALE GENOMIC DNA]</scope>
    <source>
        <strain evidence="1 2">ATCC 48635</strain>
    </source>
</reference>
<dbReference type="PANTHER" id="PTHR36052">
    <property type="entry name" value="EXCITATORY AMINO ACID TRANSPORTER"/>
    <property type="match status" value="1"/>
</dbReference>
<organism evidence="1 2">
    <name type="scientific">Achlya hypogyna</name>
    <name type="common">Oomycete</name>
    <name type="synonym">Protoachlya hypogyna</name>
    <dbReference type="NCBI Taxonomy" id="1202772"/>
    <lineage>
        <taxon>Eukaryota</taxon>
        <taxon>Sar</taxon>
        <taxon>Stramenopiles</taxon>
        <taxon>Oomycota</taxon>
        <taxon>Saprolegniomycetes</taxon>
        <taxon>Saprolegniales</taxon>
        <taxon>Achlyaceae</taxon>
        <taxon>Achlya</taxon>
    </lineage>
</organism>
<evidence type="ECO:0000313" key="2">
    <source>
        <dbReference type="Proteomes" id="UP000243579"/>
    </source>
</evidence>
<gene>
    <name evidence="1" type="ORF">ACHHYP_15919</name>
</gene>
<name>A0A1V9Y9V4_ACHHY</name>
<keyword evidence="2" id="KW-1185">Reference proteome</keyword>
<dbReference type="PANTHER" id="PTHR36052:SF1">
    <property type="entry name" value="EXCITATORY AMINO ACID TRANSPORTER"/>
    <property type="match status" value="1"/>
</dbReference>
<accession>A0A1V9Y9V4</accession>
<proteinExistence type="predicted"/>
<dbReference type="OrthoDB" id="523796at2759"/>
<dbReference type="STRING" id="1202772.A0A1V9Y9V4"/>
<dbReference type="EMBL" id="JNBR01002438">
    <property type="protein sequence ID" value="OQR82507.1"/>
    <property type="molecule type" value="Genomic_DNA"/>
</dbReference>
<dbReference type="AlphaFoldDB" id="A0A1V9Y9V4"/>
<protein>
    <submittedName>
        <fullName evidence="1">Uncharacterized protein</fullName>
    </submittedName>
</protein>